<organism evidence="2 3">
    <name type="scientific">Leptolyngbya subtilissima DQ-A4</name>
    <dbReference type="NCBI Taxonomy" id="2933933"/>
    <lineage>
        <taxon>Bacteria</taxon>
        <taxon>Bacillati</taxon>
        <taxon>Cyanobacteriota</taxon>
        <taxon>Cyanophyceae</taxon>
        <taxon>Leptolyngbyales</taxon>
        <taxon>Leptolyngbyaceae</taxon>
        <taxon>Leptolyngbya group</taxon>
        <taxon>Leptolyngbya</taxon>
    </lineage>
</organism>
<sequence>MLIYIGDGRDVIKRIRKSHLTGNVEASSLRKHLAVKMGFGISVSKRLSGSQRIRIALPEPKEGEHSISEYLANGWWQYVICDSYEEANAFQWYAIEKLKPQLNKDRRSWDVSQLSKFEILLNKLQNSQCYRFDELVSLSSGAGVYAFHHHQCPILS</sequence>
<evidence type="ECO:0000313" key="2">
    <source>
        <dbReference type="EMBL" id="MEP0948282.1"/>
    </source>
</evidence>
<reference evidence="2 3" key="1">
    <citation type="submission" date="2022-04" db="EMBL/GenBank/DDBJ databases">
        <title>Positive selection, recombination, and allopatry shape intraspecific diversity of widespread and dominant cyanobacteria.</title>
        <authorList>
            <person name="Wei J."/>
            <person name="Shu W."/>
            <person name="Hu C."/>
        </authorList>
    </citation>
    <scope>NUCLEOTIDE SEQUENCE [LARGE SCALE GENOMIC DNA]</scope>
    <source>
        <strain evidence="2 3">DQ-A4</strain>
    </source>
</reference>
<evidence type="ECO:0000313" key="3">
    <source>
        <dbReference type="Proteomes" id="UP001482513"/>
    </source>
</evidence>
<comment type="caution">
    <text evidence="2">The sequence shown here is derived from an EMBL/GenBank/DDBJ whole genome shotgun (WGS) entry which is preliminary data.</text>
</comment>
<evidence type="ECO:0000259" key="1">
    <source>
        <dbReference type="Pfam" id="PF20815"/>
    </source>
</evidence>
<proteinExistence type="predicted"/>
<feature type="domain" description="GIY-YIG catalytic" evidence="1">
    <location>
        <begin position="2"/>
        <end position="104"/>
    </location>
</feature>
<dbReference type="EMBL" id="JAMPKX010000007">
    <property type="protein sequence ID" value="MEP0948282.1"/>
    <property type="molecule type" value="Genomic_DNA"/>
</dbReference>
<dbReference type="Pfam" id="PF20815">
    <property type="entry name" value="GIY_YIG_2"/>
    <property type="match status" value="1"/>
</dbReference>
<gene>
    <name evidence="2" type="ORF">NC992_15465</name>
</gene>
<dbReference type="Proteomes" id="UP001482513">
    <property type="component" value="Unassembled WGS sequence"/>
</dbReference>
<keyword evidence="3" id="KW-1185">Reference proteome</keyword>
<dbReference type="InterPro" id="IPR049311">
    <property type="entry name" value="GIY_YIG_cat"/>
</dbReference>
<name>A0ABV0K6F4_9CYAN</name>
<protein>
    <recommendedName>
        <fullName evidence="1">GIY-YIG catalytic domain-containing protein</fullName>
    </recommendedName>
</protein>
<accession>A0ABV0K6F4</accession>